<keyword evidence="2" id="KW-1185">Reference proteome</keyword>
<evidence type="ECO:0000313" key="1">
    <source>
        <dbReference type="EMBL" id="ETW98033.1"/>
    </source>
</evidence>
<sequence length="78" mass="8797">MHLIVDHYGTHRWNLKDLVSVRTWGLTHQFMMASRTRRRLERNHLIDLIHGHQLSGLASVPRLAPGSTTTGLAATAFA</sequence>
<comment type="caution">
    <text evidence="1">The sequence shown here is derived from an EMBL/GenBank/DDBJ whole genome shotgun (WGS) entry which is preliminary data.</text>
</comment>
<reference evidence="1 2" key="1">
    <citation type="journal article" date="2014" name="Nature">
        <title>An environmental bacterial taxon with a large and distinct metabolic repertoire.</title>
        <authorList>
            <person name="Wilson M.C."/>
            <person name="Mori T."/>
            <person name="Ruckert C."/>
            <person name="Uria A.R."/>
            <person name="Helf M.J."/>
            <person name="Takada K."/>
            <person name="Gernert C."/>
            <person name="Steffens U.A."/>
            <person name="Heycke N."/>
            <person name="Schmitt S."/>
            <person name="Rinke C."/>
            <person name="Helfrich E.J."/>
            <person name="Brachmann A.O."/>
            <person name="Gurgui C."/>
            <person name="Wakimoto T."/>
            <person name="Kracht M."/>
            <person name="Crusemann M."/>
            <person name="Hentschel U."/>
            <person name="Abe I."/>
            <person name="Matsunaga S."/>
            <person name="Kalinowski J."/>
            <person name="Takeyama H."/>
            <person name="Piel J."/>
        </authorList>
    </citation>
    <scope>NUCLEOTIDE SEQUENCE [LARGE SCALE GENOMIC DNA]</scope>
    <source>
        <strain evidence="2">TSY2</strain>
    </source>
</reference>
<dbReference type="EMBL" id="AZHX01001986">
    <property type="protein sequence ID" value="ETW98033.1"/>
    <property type="molecule type" value="Genomic_DNA"/>
</dbReference>
<protein>
    <submittedName>
        <fullName evidence="1">Uncharacterized protein</fullName>
    </submittedName>
</protein>
<gene>
    <name evidence="1" type="ORF">ETSY2_43485</name>
</gene>
<dbReference type="HOGENOM" id="CLU_2615425_0_0_7"/>
<accession>W4LIU6</accession>
<evidence type="ECO:0000313" key="2">
    <source>
        <dbReference type="Proteomes" id="UP000019140"/>
    </source>
</evidence>
<proteinExistence type="predicted"/>
<name>W4LIU6_9BACT</name>
<dbReference type="Proteomes" id="UP000019140">
    <property type="component" value="Unassembled WGS sequence"/>
</dbReference>
<dbReference type="AlphaFoldDB" id="W4LIU6"/>
<organism evidence="1 2">
    <name type="scientific">Candidatus Entotheonella gemina</name>
    <dbReference type="NCBI Taxonomy" id="1429439"/>
    <lineage>
        <taxon>Bacteria</taxon>
        <taxon>Pseudomonadati</taxon>
        <taxon>Nitrospinota/Tectimicrobiota group</taxon>
        <taxon>Candidatus Tectimicrobiota</taxon>
        <taxon>Candidatus Entotheonellia</taxon>
        <taxon>Candidatus Entotheonellales</taxon>
        <taxon>Candidatus Entotheonellaceae</taxon>
        <taxon>Candidatus Entotheonella</taxon>
    </lineage>
</organism>